<feature type="domain" description="SSD" evidence="4">
    <location>
        <begin position="806"/>
        <end position="924"/>
    </location>
</feature>
<feature type="transmembrane region" description="Helical" evidence="3">
    <location>
        <begin position="484"/>
        <end position="512"/>
    </location>
</feature>
<dbReference type="InterPro" id="IPR051697">
    <property type="entry name" value="Patched_domain-protein"/>
</dbReference>
<feature type="transmembrane region" description="Helical" evidence="3">
    <location>
        <begin position="780"/>
        <end position="813"/>
    </location>
</feature>
<dbReference type="PANTHER" id="PTHR10796">
    <property type="entry name" value="PATCHED-RELATED"/>
    <property type="match status" value="1"/>
</dbReference>
<dbReference type="InterPro" id="IPR000731">
    <property type="entry name" value="SSD"/>
</dbReference>
<accession>A0AAD9JQN6</accession>
<evidence type="ECO:0000259" key="4">
    <source>
        <dbReference type="PROSITE" id="PS50156"/>
    </source>
</evidence>
<comment type="caution">
    <text evidence="5">The sequence shown here is derived from an EMBL/GenBank/DDBJ whole genome shotgun (WGS) entry which is preliminary data.</text>
</comment>
<feature type="domain" description="SSD" evidence="4">
    <location>
        <begin position="352"/>
        <end position="512"/>
    </location>
</feature>
<dbReference type="PANTHER" id="PTHR10796:SF130">
    <property type="entry name" value="PATCHED DOMAIN-CONTAINING PROTEIN 3-LIKE PROTEIN"/>
    <property type="match status" value="1"/>
</dbReference>
<evidence type="ECO:0000256" key="1">
    <source>
        <dbReference type="ARBA" id="ARBA00005585"/>
    </source>
</evidence>
<dbReference type="GO" id="GO:0016020">
    <property type="term" value="C:membrane"/>
    <property type="evidence" value="ECO:0007669"/>
    <property type="project" value="TreeGrafter"/>
</dbReference>
<feature type="transmembrane region" description="Helical" evidence="3">
    <location>
        <begin position="833"/>
        <end position="853"/>
    </location>
</feature>
<dbReference type="Proteomes" id="UP001208570">
    <property type="component" value="Unassembled WGS sequence"/>
</dbReference>
<organism evidence="5 6">
    <name type="scientific">Paralvinella palmiformis</name>
    <dbReference type="NCBI Taxonomy" id="53620"/>
    <lineage>
        <taxon>Eukaryota</taxon>
        <taxon>Metazoa</taxon>
        <taxon>Spiralia</taxon>
        <taxon>Lophotrochozoa</taxon>
        <taxon>Annelida</taxon>
        <taxon>Polychaeta</taxon>
        <taxon>Sedentaria</taxon>
        <taxon>Canalipalpata</taxon>
        <taxon>Terebellida</taxon>
        <taxon>Terebelliformia</taxon>
        <taxon>Alvinellidae</taxon>
        <taxon>Paralvinella</taxon>
    </lineage>
</organism>
<feature type="region of interest" description="Disordered" evidence="2">
    <location>
        <begin position="941"/>
        <end position="981"/>
    </location>
</feature>
<protein>
    <recommendedName>
        <fullName evidence="4">SSD domain-containing protein</fullName>
    </recommendedName>
</protein>
<dbReference type="AlphaFoldDB" id="A0AAD9JQN6"/>
<keyword evidence="3" id="KW-0812">Transmembrane</keyword>
<comment type="similarity">
    <text evidence="1">Belongs to the patched family.</text>
</comment>
<evidence type="ECO:0000313" key="5">
    <source>
        <dbReference type="EMBL" id="KAK2157172.1"/>
    </source>
</evidence>
<sequence>MFRDSTKRWIYDTQSCPNADAREGYRSPKMRRSKVNIQSETKTDEEKVKNMDGDIRSHDPIEYDRRSSKTSVSSRSTSADSYEKSRCSKCKENACLRRLNNIITTTLEKAFYSFGFAIGTKPWLVLLWCVAFTAAFIPGLIFFWQEEYAPDKLWVPDGSQALHDKQFVDEHFPLEQRFELMIPVGGNILTSASINQLLDLDIVIKSIVTEPNGYTWDTLCTRLGTTCWSNSILELWSFNETIIRSLTEDDILDTINTVSVSPVYGGEYNVSQVLGEITTDPSTGEITGAEATLMQWVLKSNFTEGQGESADVINWEEQFLEIGGQGISNLDTLYYFATKSFMDEAVGAILDDVVLLAMGYMLVIVFISVVLGRFTRIRHRIYVAFAGVICVGMAIIVSYGLCSYIGLFYGPLHSVLPFLLLGIGVDDTFVICQNLDQLPDYMTGLSSRERIGYALKHAGVSITVTSLTDILAFGVGAVTTIPALWSFCAYAAVGVLATYIFQTTFLVACLVYDDIRVNEERNACCCCIVHQDDVPSECSNKLIVQGVFDRIYAPNIIKLPSKICVIISAATLLGVSIWGVLNLEQEFDITWFLPRNSYARKFTEATEYYFPSSGTPAGIYFGDINFYTDYNKLEDMYFELRNNKFVASSTVGSWYYSYRVWMNETSHPLAPPLLGPEDNFYQLLRIYLFVPTDKFSEPDGARFIMDLKFNETNRKILDASRMRFQYITLEGAAMEIEAMDNIRALVDGYGYPQDDNFVYALNFLVYEGNKVIKKELFRNLGLAFICIFLMTLILLDNFVACLLVCLCVIMSLIDVGGCMQFWGLTIDEVTAINLIVAIGLTVDYSAHVTHCFISNRGSRNERVEKTLKHVGPPVFYGGFSTFLAFVLLASSDSYVFMAFFQIFLLVVIFGLFHGLVLMPVLLSWIGPSAYVSSLSEPIIEDPQDEKTSPANHLDASPGTTKHHQTSPNITRHHQTSPSIKRNNGITEVKHSIVNSLVKDDSVDDKSTIEVTYM</sequence>
<feature type="transmembrane region" description="Helical" evidence="3">
    <location>
        <begin position="902"/>
        <end position="925"/>
    </location>
</feature>
<keyword evidence="3" id="KW-1133">Transmembrane helix</keyword>
<gene>
    <name evidence="5" type="ORF">LSH36_196g03007</name>
</gene>
<evidence type="ECO:0000256" key="2">
    <source>
        <dbReference type="SAM" id="MobiDB-lite"/>
    </source>
</evidence>
<dbReference type="EMBL" id="JAODUP010000196">
    <property type="protein sequence ID" value="KAK2157172.1"/>
    <property type="molecule type" value="Genomic_DNA"/>
</dbReference>
<feature type="compositionally biased region" description="Basic residues" evidence="2">
    <location>
        <begin position="960"/>
        <end position="974"/>
    </location>
</feature>
<dbReference type="SUPFAM" id="SSF82866">
    <property type="entry name" value="Multidrug efflux transporter AcrB transmembrane domain"/>
    <property type="match status" value="2"/>
</dbReference>
<dbReference type="Pfam" id="PF12349">
    <property type="entry name" value="Sterol-sensing"/>
    <property type="match status" value="1"/>
</dbReference>
<evidence type="ECO:0000256" key="3">
    <source>
        <dbReference type="SAM" id="Phobius"/>
    </source>
</evidence>
<dbReference type="InterPro" id="IPR053958">
    <property type="entry name" value="HMGCR/SNAP/NPC1-like_SSD"/>
</dbReference>
<feature type="transmembrane region" description="Helical" evidence="3">
    <location>
        <begin position="874"/>
        <end position="896"/>
    </location>
</feature>
<feature type="region of interest" description="Disordered" evidence="2">
    <location>
        <begin position="17"/>
        <end position="77"/>
    </location>
</feature>
<name>A0AAD9JQN6_9ANNE</name>
<feature type="compositionally biased region" description="Basic and acidic residues" evidence="2">
    <location>
        <begin position="41"/>
        <end position="67"/>
    </location>
</feature>
<proteinExistence type="inferred from homology"/>
<feature type="transmembrane region" description="Helical" evidence="3">
    <location>
        <begin position="453"/>
        <end position="478"/>
    </location>
</feature>
<keyword evidence="3" id="KW-0472">Membrane</keyword>
<dbReference type="Gene3D" id="1.20.1640.10">
    <property type="entry name" value="Multidrug efflux transporter AcrB transmembrane domain"/>
    <property type="match status" value="2"/>
</dbReference>
<reference evidence="5" key="1">
    <citation type="journal article" date="2023" name="Mol. Biol. Evol.">
        <title>Third-Generation Sequencing Reveals the Adaptive Role of the Epigenome in Three Deep-Sea Polychaetes.</title>
        <authorList>
            <person name="Perez M."/>
            <person name="Aroh O."/>
            <person name="Sun Y."/>
            <person name="Lan Y."/>
            <person name="Juniper S.K."/>
            <person name="Young C.R."/>
            <person name="Angers B."/>
            <person name="Qian P.Y."/>
        </authorList>
    </citation>
    <scope>NUCLEOTIDE SEQUENCE</scope>
    <source>
        <strain evidence="5">P08H-3</strain>
    </source>
</reference>
<keyword evidence="6" id="KW-1185">Reference proteome</keyword>
<feature type="transmembrane region" description="Helical" evidence="3">
    <location>
        <begin position="381"/>
        <end position="409"/>
    </location>
</feature>
<feature type="transmembrane region" description="Helical" evidence="3">
    <location>
        <begin position="123"/>
        <end position="144"/>
    </location>
</feature>
<feature type="transmembrane region" description="Helical" evidence="3">
    <location>
        <begin position="353"/>
        <end position="374"/>
    </location>
</feature>
<evidence type="ECO:0000313" key="6">
    <source>
        <dbReference type="Proteomes" id="UP001208570"/>
    </source>
</evidence>
<dbReference type="PROSITE" id="PS50156">
    <property type="entry name" value="SSD"/>
    <property type="match status" value="2"/>
</dbReference>